<evidence type="ECO:0000313" key="2">
    <source>
        <dbReference type="Proteomes" id="UP000145930"/>
    </source>
</evidence>
<dbReference type="Pfam" id="PF05752">
    <property type="entry name" value="Calici_MSP"/>
    <property type="match status" value="1"/>
</dbReference>
<evidence type="ECO:0000313" key="1">
    <source>
        <dbReference type="EMBL" id="AHL38182.1"/>
    </source>
</evidence>
<dbReference type="Proteomes" id="UP000145930">
    <property type="component" value="Segment"/>
</dbReference>
<reference evidence="1 2" key="1">
    <citation type="journal article" date="2014" name="Genome Announc.">
        <title>First Complete Genome Sequences of Genogroup VI Porcine Sapoviruses.</title>
        <authorList>
            <person name="Oka T."/>
            <person name="Saif L.J."/>
            <person name="Yang Z."/>
            <person name="Scheuer K.A."/>
            <person name="Stoltzfus G.T."/>
            <person name="Wang Q."/>
        </authorList>
    </citation>
    <scope>NUCLEOTIDE SEQUENCE [LARGE SCALE GENOMIC DNA]</scope>
    <source>
        <strain evidence="1">Po/SaV/GVI/OH-JJ674/2000/US</strain>
    </source>
</reference>
<name>W8PT51_9CALI</name>
<proteinExistence type="predicted"/>
<accession>W8PT51</accession>
<dbReference type="InterPro" id="IPR008437">
    <property type="entry name" value="Minor_structural_calicivir"/>
</dbReference>
<protein>
    <submittedName>
        <fullName evidence="1">ORF2</fullName>
    </submittedName>
</protein>
<sequence>MSWFSGALGTAGFFGDLAGTIGNIVAQQQMVRNQAKQLEIYQQAVNKSLDLQQRAQDVSVYLSTQAPVLQYGSARALGLTHQEAQKVVSGHRILVGGVDVEPRQLPTLPFFIQPTGHQGAGHATSARFLTGTPGATKPAPPGFSNPNYGVKLTSYRQQLDHSVGESNA</sequence>
<organism evidence="1 2">
    <name type="scientific">Sapovirus pig/GVI/OH-JJ674/2000/US</name>
    <dbReference type="NCBI Taxonomy" id="1471436"/>
    <lineage>
        <taxon>Viruses</taxon>
        <taxon>Riboviria</taxon>
        <taxon>Orthornavirae</taxon>
        <taxon>Pisuviricota</taxon>
        <taxon>Pisoniviricetes</taxon>
        <taxon>Picornavirales</taxon>
        <taxon>Caliciviridae</taxon>
        <taxon>Sapovirus</taxon>
        <taxon>Sapovirus sapporoense</taxon>
        <taxon>Sapporo virus</taxon>
    </lineage>
</organism>
<dbReference type="EMBL" id="KJ508818">
    <property type="protein sequence ID" value="AHL38182.1"/>
    <property type="molecule type" value="Genomic_RNA"/>
</dbReference>